<keyword evidence="2" id="KW-1185">Reference proteome</keyword>
<reference evidence="1 2" key="1">
    <citation type="journal article" date="2019" name="Int. J. Syst. Evol. Microbiol.">
        <title>The Global Catalogue of Microorganisms (GCM) 10K type strain sequencing project: providing services to taxonomists for standard genome sequencing and annotation.</title>
        <authorList>
            <consortium name="The Broad Institute Genomics Platform"/>
            <consortium name="The Broad Institute Genome Sequencing Center for Infectious Disease"/>
            <person name="Wu L."/>
            <person name="Ma J."/>
        </authorList>
    </citation>
    <scope>NUCLEOTIDE SEQUENCE [LARGE SCALE GENOMIC DNA]</scope>
    <source>
        <strain evidence="1 2">JCM 14545</strain>
    </source>
</reference>
<sequence>MAGFKMDADGVAAYAETMRSASDRLAEARSAFTDGGLSAGTFGAVSGQNVVVDAYARAAGALLAQLNAGAQALESASGTLRVVAASQAEGDANAAAKLKKIKDAR</sequence>
<evidence type="ECO:0000313" key="2">
    <source>
        <dbReference type="Proteomes" id="UP001501116"/>
    </source>
</evidence>
<evidence type="ECO:0000313" key="1">
    <source>
        <dbReference type="EMBL" id="GAA1946720.1"/>
    </source>
</evidence>
<dbReference type="EMBL" id="BAAANN010000004">
    <property type="protein sequence ID" value="GAA1946720.1"/>
    <property type="molecule type" value="Genomic_DNA"/>
</dbReference>
<accession>A0ABN2Q8U2</accession>
<proteinExistence type="predicted"/>
<evidence type="ECO:0008006" key="3">
    <source>
        <dbReference type="Google" id="ProtNLM"/>
    </source>
</evidence>
<protein>
    <recommendedName>
        <fullName evidence="3">Excreted virulence factor EspC (Type VII ESX diderm)</fullName>
    </recommendedName>
</protein>
<gene>
    <name evidence="1" type="ORF">GCM10009754_13460</name>
</gene>
<organism evidence="1 2">
    <name type="scientific">Amycolatopsis minnesotensis</name>
    <dbReference type="NCBI Taxonomy" id="337894"/>
    <lineage>
        <taxon>Bacteria</taxon>
        <taxon>Bacillati</taxon>
        <taxon>Actinomycetota</taxon>
        <taxon>Actinomycetes</taxon>
        <taxon>Pseudonocardiales</taxon>
        <taxon>Pseudonocardiaceae</taxon>
        <taxon>Amycolatopsis</taxon>
    </lineage>
</organism>
<dbReference type="RefSeq" id="WP_344414585.1">
    <property type="nucleotide sequence ID" value="NZ_BAAANN010000004.1"/>
</dbReference>
<comment type="caution">
    <text evidence="1">The sequence shown here is derived from an EMBL/GenBank/DDBJ whole genome shotgun (WGS) entry which is preliminary data.</text>
</comment>
<name>A0ABN2Q8U2_9PSEU</name>
<dbReference type="Proteomes" id="UP001501116">
    <property type="component" value="Unassembled WGS sequence"/>
</dbReference>